<dbReference type="EMBL" id="KZ349914">
    <property type="protein sequence ID" value="PIO64434.1"/>
    <property type="molecule type" value="Genomic_DNA"/>
</dbReference>
<sequence length="154" mass="17625">MFDVGCFDRLLLDKERIRAKTILIVQPWWNPGLICGSRKSSQIMISSKEETEGHQDEFADEVLMTCDDKEKFKELRSLHNREIDGNSNRDVSGRKTVTNMMFAHLRNAWLHTGNVLGGVAAKEIWQKMADDLAAEAVRRRCGDNVSVILLRLHE</sequence>
<keyword evidence="2" id="KW-1185">Reference proteome</keyword>
<reference evidence="1 2" key="1">
    <citation type="submission" date="2015-09" db="EMBL/GenBank/DDBJ databases">
        <title>Draft genome of the parasitic nematode Teladorsagia circumcincta isolate WARC Sus (inbred).</title>
        <authorList>
            <person name="Mitreva M."/>
        </authorList>
    </citation>
    <scope>NUCLEOTIDE SEQUENCE [LARGE SCALE GENOMIC DNA]</scope>
    <source>
        <strain evidence="1 2">S</strain>
    </source>
</reference>
<dbReference type="OrthoDB" id="343114at2759"/>
<organism evidence="1 2">
    <name type="scientific">Teladorsagia circumcincta</name>
    <name type="common">Brown stomach worm</name>
    <name type="synonym">Ostertagia circumcincta</name>
    <dbReference type="NCBI Taxonomy" id="45464"/>
    <lineage>
        <taxon>Eukaryota</taxon>
        <taxon>Metazoa</taxon>
        <taxon>Ecdysozoa</taxon>
        <taxon>Nematoda</taxon>
        <taxon>Chromadorea</taxon>
        <taxon>Rhabditida</taxon>
        <taxon>Rhabditina</taxon>
        <taxon>Rhabditomorpha</taxon>
        <taxon>Strongyloidea</taxon>
        <taxon>Trichostrongylidae</taxon>
        <taxon>Teladorsagia</taxon>
    </lineage>
</organism>
<proteinExistence type="predicted"/>
<dbReference type="AlphaFoldDB" id="A0A2G9U2L7"/>
<gene>
    <name evidence="1" type="ORF">TELCIR_13939</name>
</gene>
<dbReference type="Proteomes" id="UP000230423">
    <property type="component" value="Unassembled WGS sequence"/>
</dbReference>
<protein>
    <submittedName>
        <fullName evidence="1">Uncharacterized protein</fullName>
    </submittedName>
</protein>
<name>A0A2G9U2L7_TELCI</name>
<evidence type="ECO:0000313" key="1">
    <source>
        <dbReference type="EMBL" id="PIO64434.1"/>
    </source>
</evidence>
<accession>A0A2G9U2L7</accession>
<evidence type="ECO:0000313" key="2">
    <source>
        <dbReference type="Proteomes" id="UP000230423"/>
    </source>
</evidence>